<name>F0VMP7_NEOCL</name>
<dbReference type="eggNOG" id="KOG1256">
    <property type="taxonomic scope" value="Eukaryota"/>
</dbReference>
<dbReference type="EMBL" id="FR823392">
    <property type="protein sequence ID" value="CBZ54993.1"/>
    <property type="molecule type" value="Genomic_DNA"/>
</dbReference>
<evidence type="ECO:0000313" key="6">
    <source>
        <dbReference type="Proteomes" id="UP000007494"/>
    </source>
</evidence>
<dbReference type="PANTHER" id="PTHR43272">
    <property type="entry name" value="LONG-CHAIN-FATTY-ACID--COA LIGASE"/>
    <property type="match status" value="1"/>
</dbReference>
<feature type="domain" description="AMP-dependent synthetase/ligase" evidence="4">
    <location>
        <begin position="143"/>
        <end position="640"/>
    </location>
</feature>
<evidence type="ECO:0000313" key="5">
    <source>
        <dbReference type="EMBL" id="CBZ54993.1"/>
    </source>
</evidence>
<gene>
    <name evidence="5" type="ORF">NCLIV_054200</name>
</gene>
<dbReference type="GO" id="GO:0005783">
    <property type="term" value="C:endoplasmic reticulum"/>
    <property type="evidence" value="ECO:0007669"/>
    <property type="project" value="TreeGrafter"/>
</dbReference>
<evidence type="ECO:0000259" key="4">
    <source>
        <dbReference type="Pfam" id="PF00501"/>
    </source>
</evidence>
<evidence type="ECO:0000256" key="3">
    <source>
        <dbReference type="SAM" id="MobiDB-lite"/>
    </source>
</evidence>
<dbReference type="VEuPathDB" id="ToxoDB:NCLIV_054200"/>
<reference evidence="6" key="1">
    <citation type="journal article" date="2012" name="PLoS Pathog.">
        <title>Comparative genomics of the apicomplexan parasites Toxoplasma gondii and Neospora caninum: Coccidia differing in host range and transmission strategy.</title>
        <authorList>
            <person name="Reid A.J."/>
            <person name="Vermont S.J."/>
            <person name="Cotton J.A."/>
            <person name="Harris D."/>
            <person name="Hill-Cawthorne G.A."/>
            <person name="Konen-Waisman S."/>
            <person name="Latham S.M."/>
            <person name="Mourier T."/>
            <person name="Norton R."/>
            <person name="Quail M.A."/>
            <person name="Sanders M."/>
            <person name="Shanmugam D."/>
            <person name="Sohal A."/>
            <person name="Wasmuth J.D."/>
            <person name="Brunk B."/>
            <person name="Grigg M.E."/>
            <person name="Howard J.C."/>
            <person name="Parkinson J."/>
            <person name="Roos D.S."/>
            <person name="Trees A.J."/>
            <person name="Berriman M."/>
            <person name="Pain A."/>
            <person name="Wastling J.M."/>
        </authorList>
    </citation>
    <scope>NUCLEOTIDE SEQUENCE [LARGE SCALE GENOMIC DNA]</scope>
    <source>
        <strain evidence="6">Liverpool</strain>
    </source>
</reference>
<evidence type="ECO:0000256" key="1">
    <source>
        <dbReference type="ARBA" id="ARBA00022741"/>
    </source>
</evidence>
<dbReference type="OMA" id="GESAIWR"/>
<dbReference type="RefSeq" id="XP_003885021.1">
    <property type="nucleotide sequence ID" value="XM_003884972.1"/>
</dbReference>
<protein>
    <submittedName>
        <fullName evidence="5">Zgc:92083, related</fullName>
    </submittedName>
</protein>
<dbReference type="InterPro" id="IPR000873">
    <property type="entry name" value="AMP-dep_synth/lig_dom"/>
</dbReference>
<dbReference type="GO" id="GO:0004467">
    <property type="term" value="F:long-chain fatty acid-CoA ligase activity"/>
    <property type="evidence" value="ECO:0007669"/>
    <property type="project" value="TreeGrafter"/>
</dbReference>
<dbReference type="PANTHER" id="PTHR43272:SF33">
    <property type="entry name" value="AMP-BINDING DOMAIN-CONTAINING PROTEIN-RELATED"/>
    <property type="match status" value="1"/>
</dbReference>
<dbReference type="OrthoDB" id="10253869at2759"/>
<dbReference type="AlphaFoldDB" id="F0VMP7"/>
<proteinExistence type="predicted"/>
<sequence length="846" mass="93930">MALHYAYPVGLAAPGESAIWRCPKYEEATAPKPAEKGPFLTTLDVEASDCSKGEFPEGESPPESGWWCSAYGVFRVGKSRAGGSARCMGARLSPADKEFFYWTFDEADEKARLLGSGLSQLLKDGVITVQTFPDEERNGGKFANVGILLHSRREWILTDLATSAYPPLSSVTLHYTFPPEHLKAILSEAGECKNAKGDENIAEEGVWTHDEKNRTEIRGESAQPGETRFFHTVSTLVTDVEQLKVVSELKADLPALKGLVLVNLAEETSRLEKENPDEKANLLKLVEEVRAKGVQVFDFEDILEKGRKAYISPIMEQDPERIFTIVYTSVSQWSVVTFSSSGTTGNPKGVMLSNRNFVREIQGCLCINHYTLMMDDDFLHFALLPLSHVFERMVEYVAYGFGAAVAYFSRKKELLADDWRYAQPSCLIMVPRVATLVLDSIESQMQQLPMLKRAVLNFAINRKLHARRSVSQSTVLGTLRLGSSGSEASMREERSMASAAKSTAESCTTRASTASAAPPLQAFWYDRVLGASSTLQTRLFGRAGRIRFLLSGGGKLNPDVQEKLEAYLATSFLQGWGMTETSGAGCWQAREGDGSLDNAGGPSAVMEMKLRSWEHYDAERAECPQGELLVRGENVFEGYFRQKAMTDEAFVFDADDAGKPGAWSRRWLATGDIAEIQPNGSMKIIDRKKSLIKLAQGEYLQTEKLESIYARSAFVDNIFVHGYDSQSYPVAVVVPNRQAVMLWAEKRRSGASKPNAKPLQKVSDEALAEVLRDPELKKDILLDFNRLATDASLLGFEKVKNVHLTLDVWTPDNGMLTPTFKTKRAVMCRSYRADMDRLYEELSHGA</sequence>
<dbReference type="InParanoid" id="F0VMP7"/>
<dbReference type="GO" id="GO:0005524">
    <property type="term" value="F:ATP binding"/>
    <property type="evidence" value="ECO:0007669"/>
    <property type="project" value="UniProtKB-KW"/>
</dbReference>
<dbReference type="GO" id="GO:0016020">
    <property type="term" value="C:membrane"/>
    <property type="evidence" value="ECO:0007669"/>
    <property type="project" value="TreeGrafter"/>
</dbReference>
<dbReference type="GeneID" id="13446710"/>
<keyword evidence="6" id="KW-1185">Reference proteome</keyword>
<dbReference type="Pfam" id="PF00501">
    <property type="entry name" value="AMP-binding"/>
    <property type="match status" value="1"/>
</dbReference>
<dbReference type="Proteomes" id="UP000007494">
    <property type="component" value="Chromosome XI"/>
</dbReference>
<feature type="region of interest" description="Disordered" evidence="3">
    <location>
        <begin position="485"/>
        <end position="504"/>
    </location>
</feature>
<dbReference type="SUPFAM" id="SSF56801">
    <property type="entry name" value="Acetyl-CoA synthetase-like"/>
    <property type="match status" value="1"/>
</dbReference>
<organism evidence="5 6">
    <name type="scientific">Neospora caninum (strain Liverpool)</name>
    <dbReference type="NCBI Taxonomy" id="572307"/>
    <lineage>
        <taxon>Eukaryota</taxon>
        <taxon>Sar</taxon>
        <taxon>Alveolata</taxon>
        <taxon>Apicomplexa</taxon>
        <taxon>Conoidasida</taxon>
        <taxon>Coccidia</taxon>
        <taxon>Eucoccidiorida</taxon>
        <taxon>Eimeriorina</taxon>
        <taxon>Sarcocystidae</taxon>
        <taxon>Neospora</taxon>
    </lineage>
</organism>
<keyword evidence="1" id="KW-0547">Nucleotide-binding</keyword>
<evidence type="ECO:0000256" key="2">
    <source>
        <dbReference type="ARBA" id="ARBA00022840"/>
    </source>
</evidence>
<dbReference type="Gene3D" id="3.40.50.12780">
    <property type="entry name" value="N-terminal domain of ligase-like"/>
    <property type="match status" value="1"/>
</dbReference>
<keyword evidence="2" id="KW-0067">ATP-binding</keyword>
<dbReference type="InterPro" id="IPR042099">
    <property type="entry name" value="ANL_N_sf"/>
</dbReference>
<accession>F0VMP7</accession>